<evidence type="ECO:0000313" key="6">
    <source>
        <dbReference type="Proteomes" id="UP001303115"/>
    </source>
</evidence>
<dbReference type="GO" id="GO:0016906">
    <property type="term" value="F:sterol 3-beta-glucosyltransferase activity"/>
    <property type="evidence" value="ECO:0007669"/>
    <property type="project" value="UniProtKB-ARBA"/>
</dbReference>
<evidence type="ECO:0000259" key="3">
    <source>
        <dbReference type="Pfam" id="PF03033"/>
    </source>
</evidence>
<evidence type="ECO:0000256" key="2">
    <source>
        <dbReference type="SAM" id="MobiDB-lite"/>
    </source>
</evidence>
<keyword evidence="6" id="KW-1185">Reference proteome</keyword>
<proteinExistence type="predicted"/>
<feature type="non-terminal residue" evidence="5">
    <location>
        <position position="1"/>
    </location>
</feature>
<evidence type="ECO:0000313" key="5">
    <source>
        <dbReference type="EMBL" id="KAK4039292.1"/>
    </source>
</evidence>
<feature type="domain" description="Glycosyltransferase family 28 N-terminal" evidence="3">
    <location>
        <begin position="62"/>
        <end position="210"/>
    </location>
</feature>
<name>A0AAN6SQX2_9PEZI</name>
<dbReference type="InterPro" id="IPR002213">
    <property type="entry name" value="UDP_glucos_trans"/>
</dbReference>
<feature type="domain" description="Erythromycin biosynthesis protein CIII-like C-terminal" evidence="4">
    <location>
        <begin position="373"/>
        <end position="471"/>
    </location>
</feature>
<dbReference type="FunFam" id="3.40.50.2000:FF:000009">
    <property type="entry name" value="Sterol 3-beta-glucosyltransferase UGT80A2"/>
    <property type="match status" value="1"/>
</dbReference>
<accession>A0AAN6SQX2</accession>
<dbReference type="PANTHER" id="PTHR48050:SF27">
    <property type="entry name" value="GLUCOSYLTRANSFERASE, PUTATIVE (AFU_ORTHOLOGUE AFUA_7G04880)-RELATED"/>
    <property type="match status" value="1"/>
</dbReference>
<dbReference type="GO" id="GO:0005975">
    <property type="term" value="P:carbohydrate metabolic process"/>
    <property type="evidence" value="ECO:0007669"/>
    <property type="project" value="InterPro"/>
</dbReference>
<dbReference type="PANTHER" id="PTHR48050">
    <property type="entry name" value="STEROL 3-BETA-GLUCOSYLTRANSFERASE"/>
    <property type="match status" value="1"/>
</dbReference>
<sequence length="830" mass="88806">DDGRVEIDCESKLARAISLMYRHPPGYVEKQIVEEPEPEYEPAPPPYEEVPGLRPEYPRLNVLIQVVGSRGDVQPFIALGNEIQKLGFRVRLATHDLFEKFVRDSGLEFYPIGGDPAALMAYMVKNPGLIPSFESLQAGEIQQKQDMVEEMLEGFWYSCFRPDTATGAPFVADAIIANPPAFAPVHCAEALGIPVHIMFTMPWTSTSAFPHPLANLSNSSGNQSVANYASYAIVEYLTWQGLGGIINKWRGSLDLEDVAMFDGPLLAERLRIPHTYCWSPALVPKPADWGAHIDVCGFFFRNAPSYSPPDDLAHFLSAGPKPVYIGFGSIVLDDPQGAIRTILDAVRIAGVRAIISKGWSHLAGPASEDVYWIGDCPHEWLFTHVAAVVHHGGAGTTACGLKNGVPTMVVPFFGDQPFWGEMVANAGAGPMPVPFKQLNAQKLADGIASCLTPQAKAAAQSIAEQMNSEQGAQAAAQSWLRQLPAKQRLRCDLLPSQPAAWVYKKGKKPVKLSKMAAEELVSRKTVNAKYLELYHTKPISIEVTRWDPISGGASAVMATAVDMTDSITGMVTKPVDEYRHEQRRRERERKRDLSSSQQNSHHDLPKTDGGGRASSPSPSHASSGLTTTPSTTTTTSDPNKPKQRSMAGTVAGASAKSIGMIGPIAAKGMLVDIPLAITEGLKTVPGHFGTKVRNHGPVTDAKSGAAVAGKTFAFGFVDGLSDLVMEPVRGASSGGAVGAVKGVGKGAVSLVAKSGAGMFGLFAYPSAGIAKSIRTAVHSGTRKVVAKAKHAEGEWLLLGGGLPPGVRGEDLVGRFLLLRKGKRGREGPRL</sequence>
<feature type="compositionally biased region" description="Low complexity" evidence="2">
    <location>
        <begin position="613"/>
        <end position="636"/>
    </location>
</feature>
<dbReference type="Proteomes" id="UP001303115">
    <property type="component" value="Unassembled WGS sequence"/>
</dbReference>
<dbReference type="InterPro" id="IPR050426">
    <property type="entry name" value="Glycosyltransferase_28"/>
</dbReference>
<evidence type="ECO:0000259" key="4">
    <source>
        <dbReference type="Pfam" id="PF06722"/>
    </source>
</evidence>
<dbReference type="Gene3D" id="3.40.50.2000">
    <property type="entry name" value="Glycogen Phosphorylase B"/>
    <property type="match status" value="2"/>
</dbReference>
<dbReference type="FunFam" id="3.40.50.2000:FF:000100">
    <property type="entry name" value="Glycosyltransferase family 1 protein"/>
    <property type="match status" value="1"/>
</dbReference>
<feature type="region of interest" description="Disordered" evidence="2">
    <location>
        <begin position="571"/>
        <end position="650"/>
    </location>
</feature>
<feature type="compositionally biased region" description="Basic and acidic residues" evidence="2">
    <location>
        <begin position="574"/>
        <end position="593"/>
    </location>
</feature>
<keyword evidence="1" id="KW-0808">Transferase</keyword>
<evidence type="ECO:0000256" key="1">
    <source>
        <dbReference type="ARBA" id="ARBA00022679"/>
    </source>
</evidence>
<organism evidence="5 6">
    <name type="scientific">Parachaetomium inaequale</name>
    <dbReference type="NCBI Taxonomy" id="2588326"/>
    <lineage>
        <taxon>Eukaryota</taxon>
        <taxon>Fungi</taxon>
        <taxon>Dikarya</taxon>
        <taxon>Ascomycota</taxon>
        <taxon>Pezizomycotina</taxon>
        <taxon>Sordariomycetes</taxon>
        <taxon>Sordariomycetidae</taxon>
        <taxon>Sordariales</taxon>
        <taxon>Chaetomiaceae</taxon>
        <taxon>Parachaetomium</taxon>
    </lineage>
</organism>
<dbReference type="InterPro" id="IPR010610">
    <property type="entry name" value="EryCIII-like_C"/>
</dbReference>
<protein>
    <recommendedName>
        <fullName evidence="7">Glycosyltransferase family 28 N-terminal domain-containing protein</fullName>
    </recommendedName>
</protein>
<dbReference type="SUPFAM" id="SSF53756">
    <property type="entry name" value="UDP-Glycosyltransferase/glycogen phosphorylase"/>
    <property type="match status" value="1"/>
</dbReference>
<dbReference type="Pfam" id="PF03033">
    <property type="entry name" value="Glyco_transf_28"/>
    <property type="match status" value="1"/>
</dbReference>
<gene>
    <name evidence="5" type="ORF">C8A01DRAFT_16729</name>
</gene>
<evidence type="ECO:0008006" key="7">
    <source>
        <dbReference type="Google" id="ProtNLM"/>
    </source>
</evidence>
<comment type="caution">
    <text evidence="5">The sequence shown here is derived from an EMBL/GenBank/DDBJ whole genome shotgun (WGS) entry which is preliminary data.</text>
</comment>
<dbReference type="EMBL" id="MU854405">
    <property type="protein sequence ID" value="KAK4039292.1"/>
    <property type="molecule type" value="Genomic_DNA"/>
</dbReference>
<dbReference type="InterPro" id="IPR004276">
    <property type="entry name" value="GlycoTrans_28_N"/>
</dbReference>
<reference evidence="6" key="1">
    <citation type="journal article" date="2023" name="Mol. Phylogenet. Evol.">
        <title>Genome-scale phylogeny and comparative genomics of the fungal order Sordariales.</title>
        <authorList>
            <person name="Hensen N."/>
            <person name="Bonometti L."/>
            <person name="Westerberg I."/>
            <person name="Brannstrom I.O."/>
            <person name="Guillou S."/>
            <person name="Cros-Aarteil S."/>
            <person name="Calhoun S."/>
            <person name="Haridas S."/>
            <person name="Kuo A."/>
            <person name="Mondo S."/>
            <person name="Pangilinan J."/>
            <person name="Riley R."/>
            <person name="LaButti K."/>
            <person name="Andreopoulos B."/>
            <person name="Lipzen A."/>
            <person name="Chen C."/>
            <person name="Yan M."/>
            <person name="Daum C."/>
            <person name="Ng V."/>
            <person name="Clum A."/>
            <person name="Steindorff A."/>
            <person name="Ohm R.A."/>
            <person name="Martin F."/>
            <person name="Silar P."/>
            <person name="Natvig D.O."/>
            <person name="Lalanne C."/>
            <person name="Gautier V."/>
            <person name="Ament-Velasquez S.L."/>
            <person name="Kruys A."/>
            <person name="Hutchinson M.I."/>
            <person name="Powell A.J."/>
            <person name="Barry K."/>
            <person name="Miller A.N."/>
            <person name="Grigoriev I.V."/>
            <person name="Debuchy R."/>
            <person name="Gladieux P."/>
            <person name="Hiltunen Thoren M."/>
            <person name="Johannesson H."/>
        </authorList>
    </citation>
    <scope>NUCLEOTIDE SEQUENCE [LARGE SCALE GENOMIC DNA]</scope>
    <source>
        <strain evidence="6">CBS 284.82</strain>
    </source>
</reference>
<dbReference type="Pfam" id="PF06722">
    <property type="entry name" value="EryCIII-like_C"/>
    <property type="match status" value="1"/>
</dbReference>
<dbReference type="AlphaFoldDB" id="A0AAN6SQX2"/>
<dbReference type="CDD" id="cd03784">
    <property type="entry name" value="GT1_Gtf-like"/>
    <property type="match status" value="1"/>
</dbReference>